<reference evidence="2" key="1">
    <citation type="submission" date="2020-06" db="EMBL/GenBank/DDBJ databases">
        <authorList>
            <person name="Li T."/>
            <person name="Hu X."/>
            <person name="Zhang T."/>
            <person name="Song X."/>
            <person name="Zhang H."/>
            <person name="Dai N."/>
            <person name="Sheng W."/>
            <person name="Hou X."/>
            <person name="Wei L."/>
        </authorList>
    </citation>
    <scope>NUCLEOTIDE SEQUENCE</scope>
    <source>
        <strain evidence="2">KEN1</strain>
        <tissue evidence="2">Leaf</tissue>
    </source>
</reference>
<protein>
    <submittedName>
        <fullName evidence="2">Uncharacterized protein</fullName>
    </submittedName>
</protein>
<sequence length="81" mass="8540">NPASVADKLPGGKSKSKQAEIALENSLTVDLSAVTVTRNLSRNLSANTGKKRSQPTVLERTGSEDSGGKNNQTSRTAPQKF</sequence>
<dbReference type="EMBL" id="JACGWN010000010">
    <property type="protein sequence ID" value="KAL0426774.1"/>
    <property type="molecule type" value="Genomic_DNA"/>
</dbReference>
<evidence type="ECO:0000313" key="2">
    <source>
        <dbReference type="EMBL" id="KAL0426774.1"/>
    </source>
</evidence>
<feature type="region of interest" description="Disordered" evidence="1">
    <location>
        <begin position="40"/>
        <end position="81"/>
    </location>
</feature>
<gene>
    <name evidence="2" type="ORF">Slati_2852200</name>
</gene>
<proteinExistence type="predicted"/>
<dbReference type="AlphaFoldDB" id="A0AAW2VAF5"/>
<feature type="compositionally biased region" description="Polar residues" evidence="1">
    <location>
        <begin position="68"/>
        <end position="81"/>
    </location>
</feature>
<feature type="non-terminal residue" evidence="2">
    <location>
        <position position="1"/>
    </location>
</feature>
<reference evidence="2" key="2">
    <citation type="journal article" date="2024" name="Plant">
        <title>Genomic evolution and insights into agronomic trait innovations of Sesamum species.</title>
        <authorList>
            <person name="Miao H."/>
            <person name="Wang L."/>
            <person name="Qu L."/>
            <person name="Liu H."/>
            <person name="Sun Y."/>
            <person name="Le M."/>
            <person name="Wang Q."/>
            <person name="Wei S."/>
            <person name="Zheng Y."/>
            <person name="Lin W."/>
            <person name="Duan Y."/>
            <person name="Cao H."/>
            <person name="Xiong S."/>
            <person name="Wang X."/>
            <person name="Wei L."/>
            <person name="Li C."/>
            <person name="Ma Q."/>
            <person name="Ju M."/>
            <person name="Zhao R."/>
            <person name="Li G."/>
            <person name="Mu C."/>
            <person name="Tian Q."/>
            <person name="Mei H."/>
            <person name="Zhang T."/>
            <person name="Gao T."/>
            <person name="Zhang H."/>
        </authorList>
    </citation>
    <scope>NUCLEOTIDE SEQUENCE</scope>
    <source>
        <strain evidence="2">KEN1</strain>
    </source>
</reference>
<accession>A0AAW2VAF5</accession>
<comment type="caution">
    <text evidence="2">The sequence shown here is derived from an EMBL/GenBank/DDBJ whole genome shotgun (WGS) entry which is preliminary data.</text>
</comment>
<name>A0AAW2VAF5_9LAMI</name>
<organism evidence="2">
    <name type="scientific">Sesamum latifolium</name>
    <dbReference type="NCBI Taxonomy" id="2727402"/>
    <lineage>
        <taxon>Eukaryota</taxon>
        <taxon>Viridiplantae</taxon>
        <taxon>Streptophyta</taxon>
        <taxon>Embryophyta</taxon>
        <taxon>Tracheophyta</taxon>
        <taxon>Spermatophyta</taxon>
        <taxon>Magnoliopsida</taxon>
        <taxon>eudicotyledons</taxon>
        <taxon>Gunneridae</taxon>
        <taxon>Pentapetalae</taxon>
        <taxon>asterids</taxon>
        <taxon>lamiids</taxon>
        <taxon>Lamiales</taxon>
        <taxon>Pedaliaceae</taxon>
        <taxon>Sesamum</taxon>
    </lineage>
</organism>
<evidence type="ECO:0000256" key="1">
    <source>
        <dbReference type="SAM" id="MobiDB-lite"/>
    </source>
</evidence>